<dbReference type="SUPFAM" id="SSF81383">
    <property type="entry name" value="F-box domain"/>
    <property type="match status" value="1"/>
</dbReference>
<evidence type="ECO:0000313" key="1">
    <source>
        <dbReference type="EMBL" id="UJO21733.1"/>
    </source>
</evidence>
<dbReference type="Proteomes" id="UP000756132">
    <property type="component" value="Chromosome 9"/>
</dbReference>
<dbReference type="AlphaFoldDB" id="A0A9Q8PFW4"/>
<accession>A0A9Q8PFW4</accession>
<name>A0A9Q8PFW4_PASFU</name>
<dbReference type="KEGG" id="ffu:CLAFUR5_09804"/>
<sequence>MAPSLGDQTAQQEPQQIPQQTANMYAAAHAVFYTTELLEQILLELPMKDLLLDQRVSKMWKECIDKSTKLQKALFFVADADE</sequence>
<keyword evidence="2" id="KW-1185">Reference proteome</keyword>
<proteinExistence type="predicted"/>
<reference evidence="1" key="2">
    <citation type="journal article" date="2022" name="Microb. Genom.">
        <title>A chromosome-scale genome assembly of the tomato pathogen Cladosporium fulvum reveals a compartmentalized genome architecture and the presence of a dispensable chromosome.</title>
        <authorList>
            <person name="Zaccaron A.Z."/>
            <person name="Chen L.H."/>
            <person name="Samaras A."/>
            <person name="Stergiopoulos I."/>
        </authorList>
    </citation>
    <scope>NUCLEOTIDE SEQUENCE</scope>
    <source>
        <strain evidence="1">Race5_Kim</strain>
    </source>
</reference>
<dbReference type="InterPro" id="IPR036047">
    <property type="entry name" value="F-box-like_dom_sf"/>
</dbReference>
<dbReference type="GeneID" id="71989682"/>
<dbReference type="Gene3D" id="1.20.1280.50">
    <property type="match status" value="1"/>
</dbReference>
<evidence type="ECO:0008006" key="3">
    <source>
        <dbReference type="Google" id="ProtNLM"/>
    </source>
</evidence>
<gene>
    <name evidence="1" type="ORF">CLAFUR5_09804</name>
</gene>
<protein>
    <recommendedName>
        <fullName evidence="3">F-box domain-containing protein</fullName>
    </recommendedName>
</protein>
<evidence type="ECO:0000313" key="2">
    <source>
        <dbReference type="Proteomes" id="UP000756132"/>
    </source>
</evidence>
<reference evidence="1" key="1">
    <citation type="submission" date="2021-12" db="EMBL/GenBank/DDBJ databases">
        <authorList>
            <person name="Zaccaron A."/>
            <person name="Stergiopoulos I."/>
        </authorList>
    </citation>
    <scope>NUCLEOTIDE SEQUENCE</scope>
    <source>
        <strain evidence="1">Race5_Kim</strain>
    </source>
</reference>
<organism evidence="1 2">
    <name type="scientific">Passalora fulva</name>
    <name type="common">Tomato leaf mold</name>
    <name type="synonym">Cladosporium fulvum</name>
    <dbReference type="NCBI Taxonomy" id="5499"/>
    <lineage>
        <taxon>Eukaryota</taxon>
        <taxon>Fungi</taxon>
        <taxon>Dikarya</taxon>
        <taxon>Ascomycota</taxon>
        <taxon>Pezizomycotina</taxon>
        <taxon>Dothideomycetes</taxon>
        <taxon>Dothideomycetidae</taxon>
        <taxon>Mycosphaerellales</taxon>
        <taxon>Mycosphaerellaceae</taxon>
        <taxon>Fulvia</taxon>
    </lineage>
</organism>
<dbReference type="RefSeq" id="XP_047766099.1">
    <property type="nucleotide sequence ID" value="XM_047908952.1"/>
</dbReference>
<dbReference type="EMBL" id="CP090171">
    <property type="protein sequence ID" value="UJO21733.1"/>
    <property type="molecule type" value="Genomic_DNA"/>
</dbReference>